<dbReference type="SUPFAM" id="SSF159501">
    <property type="entry name" value="EreA/ChaN-like"/>
    <property type="match status" value="1"/>
</dbReference>
<keyword evidence="3" id="KW-0449">Lipoprotein</keyword>
<dbReference type="SUPFAM" id="SSF55486">
    <property type="entry name" value="Metalloproteases ('zincins'), catalytic domain"/>
    <property type="match status" value="1"/>
</dbReference>
<feature type="domain" description="Haem-binding uptake Tiki superfamily ChaN" evidence="2">
    <location>
        <begin position="677"/>
        <end position="882"/>
    </location>
</feature>
<comment type="caution">
    <text evidence="3">The sequence shown here is derived from an EMBL/GenBank/DDBJ whole genome shotgun (WGS) entry which is preliminary data.</text>
</comment>
<feature type="non-terminal residue" evidence="3">
    <location>
        <position position="963"/>
    </location>
</feature>
<sequence>MHYSFTPLPPAILLFSLICLLGIFTAPSPGQSAQPPICNLKVTFVPDKHLLNGVATVEIGAGQGLALVLDGLNIDTITLLNNGHEITLPQPPATTPLDLPNDPFDRTLTIHYHIIIPPGSLDNLLNRQGITLTDRWHPLPLKKMLFNLHVQLPKGFSAISETDQLPLKQAGEVRFSFSQPVHAIHLAAGPYVVRELKIRDDLRISSWFFNEDATLSEAYLKSAASHILQMEALSPFPYGHYAIVANRLPSGLGMPTFTLLGQQALRLPFIKDTATALRHEITHSWFGNGIHVASDSGNWAEGLTSFLAELNSCEDAATAQDQRKQVIINYLSHVHQGTAIALQDFHSPSHRQPLADAVRGVGYQRGAMLFHELRLRLGETLFNQGLRRFIDNHLYQSASWQDIKNAFASVADEDISPFFEQYLERLDLPRISASEIENTAMEGRSRLNFILEQHTETPYDMVVPLMVRTGNQELYFQRRINQIKTEITLHLPDPATELIIDPGHDLLRHLERRELPPVLSRFLGAPQKTVIVSDGQWQRFAPLLDHFSNDQWNIISAAVATNRELSNPALLFLGSDNSAYRSLFGPPAPLTDGFTLNVRQHPLQPTGITVIVDSQSIDETRAATNKLSHYGRYSHLSFNQGRNANKSIQPTENGIHFILEPEPTGTPIIQYSLQDILNDLVRNRIVYVGERHDSMADHRLQFRIIQGLHRLDPNLIIGMEMFPQSSQPALNDYIQGRTTEREFLKASRYFEVWGYDWRFYREIFNFARRHQIPVMGLNLERSIVSQLFKDGHTDHLSPEIHQALPADRDLSLPGYGERLQFIFGMHNQGSGNFSGFIQSQGLWDETMAQIISDTLTDMPARKMVVLAGSQHTRPDSGIPPRVARQINVSQATVINLPSPPPVELKGFTDYIMFTEPIALKPSGKIGITLEQNKDGAGLIIRELSPQGKAKEVFVTNMRYHFMI</sequence>
<dbReference type="InterPro" id="IPR034015">
    <property type="entry name" value="M1_LTA4H"/>
</dbReference>
<reference evidence="3 4" key="1">
    <citation type="submission" date="2020-08" db="EMBL/GenBank/DDBJ databases">
        <title>Bridging the membrane lipid divide: bacteria of the FCB group superphylum have the potential to synthesize archaeal ether lipids.</title>
        <authorList>
            <person name="Villanueva L."/>
            <person name="Von Meijenfeldt F.A.B."/>
            <person name="Westbye A.B."/>
            <person name="Yadav S."/>
            <person name="Hopmans E.C."/>
            <person name="Dutilh B.E."/>
            <person name="Sinninghe Damste J.S."/>
        </authorList>
    </citation>
    <scope>NUCLEOTIDE SEQUENCE [LARGE SCALE GENOMIC DNA]</scope>
    <source>
        <strain evidence="3">NIOZ-UU81</strain>
    </source>
</reference>
<dbReference type="Pfam" id="PF01433">
    <property type="entry name" value="Peptidase_M1"/>
    <property type="match status" value="1"/>
</dbReference>
<organism evidence="3 4">
    <name type="scientific">Candidatus Desulfatifera sulfidica</name>
    <dbReference type="NCBI Taxonomy" id="2841691"/>
    <lineage>
        <taxon>Bacteria</taxon>
        <taxon>Pseudomonadati</taxon>
        <taxon>Thermodesulfobacteriota</taxon>
        <taxon>Desulfobulbia</taxon>
        <taxon>Desulfobulbales</taxon>
        <taxon>Desulfobulbaceae</taxon>
        <taxon>Candidatus Desulfatifera</taxon>
    </lineage>
</organism>
<name>A0A8J6N9P9_9BACT</name>
<feature type="domain" description="Peptidase M1 membrane alanine aminopeptidase" evidence="1">
    <location>
        <begin position="271"/>
        <end position="422"/>
    </location>
</feature>
<dbReference type="InterPro" id="IPR027268">
    <property type="entry name" value="Peptidase_M4/M1_CTD_sf"/>
</dbReference>
<gene>
    <name evidence="3" type="ORF">H8E79_05970</name>
</gene>
<proteinExistence type="predicted"/>
<dbReference type="GO" id="GO:0008237">
    <property type="term" value="F:metallopeptidase activity"/>
    <property type="evidence" value="ECO:0007669"/>
    <property type="project" value="InterPro"/>
</dbReference>
<dbReference type="InterPro" id="IPR014782">
    <property type="entry name" value="Peptidase_M1_dom"/>
</dbReference>
<evidence type="ECO:0000313" key="4">
    <source>
        <dbReference type="Proteomes" id="UP000599024"/>
    </source>
</evidence>
<dbReference type="PANTHER" id="PTHR45726:SF3">
    <property type="entry name" value="LEUKOTRIENE A-4 HYDROLASE"/>
    <property type="match status" value="1"/>
</dbReference>
<dbReference type="InterPro" id="IPR007314">
    <property type="entry name" value="Cofac_haem-bd_dom"/>
</dbReference>
<dbReference type="EMBL" id="JACNLK010000049">
    <property type="protein sequence ID" value="MBC8208696.1"/>
    <property type="molecule type" value="Genomic_DNA"/>
</dbReference>
<dbReference type="Gene3D" id="1.10.390.10">
    <property type="entry name" value="Neutral Protease Domain 2"/>
    <property type="match status" value="1"/>
</dbReference>
<dbReference type="Pfam" id="PF04187">
    <property type="entry name" value="Cofac_haem_bdg"/>
    <property type="match status" value="1"/>
</dbReference>
<dbReference type="Proteomes" id="UP000599024">
    <property type="component" value="Unassembled WGS sequence"/>
</dbReference>
<dbReference type="GO" id="GO:0008270">
    <property type="term" value="F:zinc ion binding"/>
    <property type="evidence" value="ECO:0007669"/>
    <property type="project" value="InterPro"/>
</dbReference>
<dbReference type="PANTHER" id="PTHR45726">
    <property type="entry name" value="LEUKOTRIENE A-4 HYDROLASE"/>
    <property type="match status" value="1"/>
</dbReference>
<dbReference type="Gene3D" id="3.40.50.11550">
    <property type="match status" value="1"/>
</dbReference>
<evidence type="ECO:0000313" key="3">
    <source>
        <dbReference type="EMBL" id="MBC8208696.1"/>
    </source>
</evidence>
<evidence type="ECO:0000259" key="2">
    <source>
        <dbReference type="Pfam" id="PF04187"/>
    </source>
</evidence>
<dbReference type="AlphaFoldDB" id="A0A8J6N9P9"/>
<accession>A0A8J6N9P9</accession>
<evidence type="ECO:0000259" key="1">
    <source>
        <dbReference type="Pfam" id="PF01433"/>
    </source>
</evidence>
<protein>
    <submittedName>
        <fullName evidence="3">ChaN family lipoprotein</fullName>
    </submittedName>
</protein>
<dbReference type="CDD" id="cd14727">
    <property type="entry name" value="ChanN-like"/>
    <property type="match status" value="1"/>
</dbReference>